<gene>
    <name evidence="2" type="ORF">PEV8663_00734</name>
</gene>
<feature type="domain" description="ABM" evidence="1">
    <location>
        <begin position="2"/>
        <end position="88"/>
    </location>
</feature>
<dbReference type="OrthoDB" id="9812754at2"/>
<evidence type="ECO:0000259" key="1">
    <source>
        <dbReference type="PROSITE" id="PS51725"/>
    </source>
</evidence>
<dbReference type="GO" id="GO:0016491">
    <property type="term" value="F:oxidoreductase activity"/>
    <property type="evidence" value="ECO:0007669"/>
    <property type="project" value="TreeGrafter"/>
</dbReference>
<dbReference type="Gene3D" id="3.30.70.100">
    <property type="match status" value="1"/>
</dbReference>
<dbReference type="PANTHER" id="PTHR33336">
    <property type="entry name" value="QUINOL MONOOXYGENASE YGIN-RELATED"/>
    <property type="match status" value="1"/>
</dbReference>
<dbReference type="InterPro" id="IPR011008">
    <property type="entry name" value="Dimeric_a/b-barrel"/>
</dbReference>
<protein>
    <submittedName>
        <fullName evidence="2">Autoinducer-2 (AI-2) modifying protein LsrG</fullName>
    </submittedName>
</protein>
<proteinExistence type="predicted"/>
<dbReference type="Proteomes" id="UP000220836">
    <property type="component" value="Unassembled WGS sequence"/>
</dbReference>
<dbReference type="InterPro" id="IPR050744">
    <property type="entry name" value="AI-2_Isomerase_LsrG"/>
</dbReference>
<dbReference type="PANTHER" id="PTHR33336:SF1">
    <property type="entry name" value="(4S)-4-HYDROXY-5-PHOSPHONOOXYPENTANE-2,3-DIONE ISOMERASE"/>
    <property type="match status" value="1"/>
</dbReference>
<name>A0A238K1H0_9RHOB</name>
<dbReference type="RefSeq" id="WP_097803268.1">
    <property type="nucleotide sequence ID" value="NZ_FXYH01000002.1"/>
</dbReference>
<dbReference type="EMBL" id="FXYH01000002">
    <property type="protein sequence ID" value="SMX36204.1"/>
    <property type="molecule type" value="Genomic_DNA"/>
</dbReference>
<dbReference type="InterPro" id="IPR007138">
    <property type="entry name" value="ABM_dom"/>
</dbReference>
<evidence type="ECO:0000313" key="3">
    <source>
        <dbReference type="Proteomes" id="UP000220836"/>
    </source>
</evidence>
<dbReference type="PROSITE" id="PS51725">
    <property type="entry name" value="ABM"/>
    <property type="match status" value="1"/>
</dbReference>
<reference evidence="2 3" key="1">
    <citation type="submission" date="2017-05" db="EMBL/GenBank/DDBJ databases">
        <authorList>
            <person name="Song R."/>
            <person name="Chenine A.L."/>
            <person name="Ruprecht R.M."/>
        </authorList>
    </citation>
    <scope>NUCLEOTIDE SEQUENCE [LARGE SCALE GENOMIC DNA]</scope>
    <source>
        <strain evidence="2 3">CECT 8663</strain>
    </source>
</reference>
<evidence type="ECO:0000313" key="2">
    <source>
        <dbReference type="EMBL" id="SMX36204.1"/>
    </source>
</evidence>
<accession>A0A238K1H0</accession>
<dbReference type="AlphaFoldDB" id="A0A238K1H0"/>
<keyword evidence="3" id="KW-1185">Reference proteome</keyword>
<dbReference type="SUPFAM" id="SSF54909">
    <property type="entry name" value="Dimeric alpha+beta barrel"/>
    <property type="match status" value="1"/>
</dbReference>
<dbReference type="Pfam" id="PF03992">
    <property type="entry name" value="ABM"/>
    <property type="match status" value="1"/>
</dbReference>
<dbReference type="GO" id="GO:0005829">
    <property type="term" value="C:cytosol"/>
    <property type="evidence" value="ECO:0007669"/>
    <property type="project" value="TreeGrafter"/>
</dbReference>
<sequence>MYVVTVTFQIHPDRMEAFLPLMIDNARVSRRMEAGCQLFDICRDKNEVFLYEIYTDRAAFDTHLGSKHFKAFEAAIEGMVADKRIRLFDEVIR</sequence>
<organism evidence="2 3">
    <name type="scientific">Pelagimonas varians</name>
    <dbReference type="NCBI Taxonomy" id="696760"/>
    <lineage>
        <taxon>Bacteria</taxon>
        <taxon>Pseudomonadati</taxon>
        <taxon>Pseudomonadota</taxon>
        <taxon>Alphaproteobacteria</taxon>
        <taxon>Rhodobacterales</taxon>
        <taxon>Roseobacteraceae</taxon>
        <taxon>Pelagimonas</taxon>
    </lineage>
</organism>